<dbReference type="RefSeq" id="WP_252856009.1">
    <property type="nucleotide sequence ID" value="NZ_JAMXLR010000092.1"/>
</dbReference>
<dbReference type="AlphaFoldDB" id="A0A9X2FGG9"/>
<dbReference type="Proteomes" id="UP001155241">
    <property type="component" value="Unassembled WGS sequence"/>
</dbReference>
<comment type="caution">
    <text evidence="1">The sequence shown here is derived from an EMBL/GenBank/DDBJ whole genome shotgun (WGS) entry which is preliminary data.</text>
</comment>
<organism evidence="1 2">
    <name type="scientific">Aeoliella straminimaris</name>
    <dbReference type="NCBI Taxonomy" id="2954799"/>
    <lineage>
        <taxon>Bacteria</taxon>
        <taxon>Pseudomonadati</taxon>
        <taxon>Planctomycetota</taxon>
        <taxon>Planctomycetia</taxon>
        <taxon>Pirellulales</taxon>
        <taxon>Lacipirellulaceae</taxon>
        <taxon>Aeoliella</taxon>
    </lineage>
</organism>
<evidence type="ECO:0000313" key="1">
    <source>
        <dbReference type="EMBL" id="MCO6047903.1"/>
    </source>
</evidence>
<reference evidence="1" key="1">
    <citation type="submission" date="2022-06" db="EMBL/GenBank/DDBJ databases">
        <title>Aeoliella straminimaris, a novel planctomycete from sediments.</title>
        <authorList>
            <person name="Vitorino I.R."/>
            <person name="Lage O.M."/>
        </authorList>
    </citation>
    <scope>NUCLEOTIDE SEQUENCE</scope>
    <source>
        <strain evidence="1">ICT_H6.2</strain>
    </source>
</reference>
<gene>
    <name evidence="1" type="ORF">NG895_28700</name>
</gene>
<proteinExistence type="predicted"/>
<name>A0A9X2FGG9_9BACT</name>
<dbReference type="EMBL" id="JAMXLR010000092">
    <property type="protein sequence ID" value="MCO6047903.1"/>
    <property type="molecule type" value="Genomic_DNA"/>
</dbReference>
<accession>A0A9X2FGG9</accession>
<sequence length="613" mass="67982">MNDLEFTNRLDEWHAGKLWHDEAPKTLRKGWADLETPKAWQRWADYLATRELAEFFDDYGSKIDPTSWGLPVDDSPVGQVDIWRKEFDHAAKKGSKSEPSAQIESLLAELVHELENSPPSIAAALKTLVVAYRLPQLAACTSCSAWWRVVTTFQSLAEDVQKSTFETLDPETTTVSVLLGGELPLVLSVSLPELTPIRSLRTSARKLLGESLLATTDGEGLVDAALLPVLTLLFSSWTRSRSIGEELKKGCWSSSADTQYEWLVRQTIGLQRVDGTPMLSKTPFVAWPAGVLDTALELAGDDQDDTAAAARVGKRLLTIDPDFDEDELPEASVESEWSMLAMLANGWDKKSSRVLVDYSRSDIQIEVEAEGRTLISGSWGMETTYAGKLLEPVDEWEQQCWYSDDECDYLDLVIELSGGVRVERQIFLGKEDGFLLTHDILHGPSSPSGEWRHTNWLPLADGIKFMPEKKTRDGVLADSKGGSRATVLPLALAEWRNDPRFGELSSNSGKLELAQTSRGARLSCPLWIDLNSRRTAKPRTWRQLTVAASLEVAPSDVAVGYRVQLGDLQWLAYRSLAAPANRTVLGQNTAAELMIGRFFRTGEFDELLAVDPA</sequence>
<evidence type="ECO:0000313" key="2">
    <source>
        <dbReference type="Proteomes" id="UP001155241"/>
    </source>
</evidence>
<keyword evidence="2" id="KW-1185">Reference proteome</keyword>
<protein>
    <submittedName>
        <fullName evidence="1">Uncharacterized protein</fullName>
    </submittedName>
</protein>